<gene>
    <name evidence="2" type="ORF">N7537_009023</name>
</gene>
<comment type="caution">
    <text evidence="2">The sequence shown here is derived from an EMBL/GenBank/DDBJ whole genome shotgun (WGS) entry which is preliminary data.</text>
</comment>
<evidence type="ECO:0000313" key="2">
    <source>
        <dbReference type="EMBL" id="KAJ5592119.1"/>
    </source>
</evidence>
<name>A0AAD6DTE8_9EURO</name>
<protein>
    <submittedName>
        <fullName evidence="2">Uncharacterized protein</fullName>
    </submittedName>
</protein>
<reference evidence="2" key="1">
    <citation type="journal article" date="2023" name="IMA Fungus">
        <title>Comparative genomic study of the Penicillium genus elucidates a diverse pangenome and 15 lateral gene transfer events.</title>
        <authorList>
            <person name="Petersen C."/>
            <person name="Sorensen T."/>
            <person name="Nielsen M.R."/>
            <person name="Sondergaard T.E."/>
            <person name="Sorensen J.L."/>
            <person name="Fitzpatrick D.A."/>
            <person name="Frisvad J.C."/>
            <person name="Nielsen K.L."/>
        </authorList>
    </citation>
    <scope>NUCLEOTIDE SEQUENCE</scope>
    <source>
        <strain evidence="2">IBT 12815</strain>
    </source>
</reference>
<dbReference type="EMBL" id="JAQJAE010000005">
    <property type="protein sequence ID" value="KAJ5592119.1"/>
    <property type="molecule type" value="Genomic_DNA"/>
</dbReference>
<feature type="compositionally biased region" description="Basic and acidic residues" evidence="1">
    <location>
        <begin position="196"/>
        <end position="225"/>
    </location>
</feature>
<accession>A0AAD6DTE8</accession>
<keyword evidence="3" id="KW-1185">Reference proteome</keyword>
<feature type="compositionally biased region" description="Basic and acidic residues" evidence="1">
    <location>
        <begin position="275"/>
        <end position="286"/>
    </location>
</feature>
<evidence type="ECO:0000313" key="3">
    <source>
        <dbReference type="Proteomes" id="UP001213799"/>
    </source>
</evidence>
<dbReference type="AlphaFoldDB" id="A0AAD6DTE8"/>
<evidence type="ECO:0000256" key="1">
    <source>
        <dbReference type="SAM" id="MobiDB-lite"/>
    </source>
</evidence>
<feature type="region of interest" description="Disordered" evidence="1">
    <location>
        <begin position="323"/>
        <end position="377"/>
    </location>
</feature>
<proteinExistence type="predicted"/>
<reference evidence="2" key="2">
    <citation type="submission" date="2023-01" db="EMBL/GenBank/DDBJ databases">
        <authorList>
            <person name="Petersen C."/>
        </authorList>
    </citation>
    <scope>NUCLEOTIDE SEQUENCE</scope>
    <source>
        <strain evidence="2">IBT 12815</strain>
    </source>
</reference>
<dbReference type="RefSeq" id="XP_056748745.1">
    <property type="nucleotide sequence ID" value="XM_056900077.1"/>
</dbReference>
<dbReference type="GeneID" id="81590319"/>
<dbReference type="Proteomes" id="UP001213799">
    <property type="component" value="Unassembled WGS sequence"/>
</dbReference>
<organism evidence="2 3">
    <name type="scientific">Penicillium hordei</name>
    <dbReference type="NCBI Taxonomy" id="40994"/>
    <lineage>
        <taxon>Eukaryota</taxon>
        <taxon>Fungi</taxon>
        <taxon>Dikarya</taxon>
        <taxon>Ascomycota</taxon>
        <taxon>Pezizomycotina</taxon>
        <taxon>Eurotiomycetes</taxon>
        <taxon>Eurotiomycetidae</taxon>
        <taxon>Eurotiales</taxon>
        <taxon>Aspergillaceae</taxon>
        <taxon>Penicillium</taxon>
    </lineage>
</organism>
<sequence length="391" mass="45170">MARHTDEVVKRMIRELPKKMRRDRWSRTNKDMCDAHQGLNAYLMNDVFILIQREVGHHLRKFDAYPDLLKPLDILILQKLQAIQGMWEKPDPKDLVISGAWHYEISCCQGCMVARVASDKHALRNLRIALLSRTQTRLNHVPRRLMKFVNTCIDLFPDEVDELYGTSSQFAFILKDTRKACSKAWFKDPAHADLRPLQRRHTDDDKIRKTNKGDKNKKSGKDARSQKPASEYNPRKKYPQPPPPIKISHPAERIYHPTSSPSRKDSRSYHIKRDRRSDPNPDRITRFVDFADDNRPPEAPLSHPASTFSGTMEEIDELLEMYKGTGTDPDSRSTDYCPMQGSSNVPLRCRSPSIRSTDSEWSDEDKDWGKPESGSAARTTWNLVCEQSNMI</sequence>
<feature type="region of interest" description="Disordered" evidence="1">
    <location>
        <begin position="196"/>
        <end position="309"/>
    </location>
</feature>